<accession>A0A3B3D8D1</accession>
<feature type="compositionally biased region" description="Basic and acidic residues" evidence="7">
    <location>
        <begin position="446"/>
        <end position="460"/>
    </location>
</feature>
<dbReference type="GO" id="GO:0005634">
    <property type="term" value="C:nucleus"/>
    <property type="evidence" value="ECO:0007669"/>
    <property type="project" value="TreeGrafter"/>
</dbReference>
<dbReference type="AlphaFoldDB" id="A0A3B3D8D1"/>
<feature type="region of interest" description="Disordered" evidence="7">
    <location>
        <begin position="287"/>
        <end position="310"/>
    </location>
</feature>
<evidence type="ECO:0000313" key="10">
    <source>
        <dbReference type="Proteomes" id="UP000261560"/>
    </source>
</evidence>
<feature type="compositionally biased region" description="Low complexity" evidence="7">
    <location>
        <begin position="476"/>
        <end position="489"/>
    </location>
</feature>
<feature type="compositionally biased region" description="Basic residues" evidence="7">
    <location>
        <begin position="727"/>
        <end position="737"/>
    </location>
</feature>
<feature type="compositionally biased region" description="Basic and acidic residues" evidence="7">
    <location>
        <begin position="141"/>
        <end position="158"/>
    </location>
</feature>
<feature type="region of interest" description="Disordered" evidence="7">
    <location>
        <begin position="426"/>
        <end position="808"/>
    </location>
</feature>
<feature type="region of interest" description="Disordered" evidence="7">
    <location>
        <begin position="43"/>
        <end position="161"/>
    </location>
</feature>
<feature type="compositionally biased region" description="Polar residues" evidence="7">
    <location>
        <begin position="704"/>
        <end position="726"/>
    </location>
</feature>
<evidence type="ECO:0000256" key="2">
    <source>
        <dbReference type="ARBA" id="ARBA00022723"/>
    </source>
</evidence>
<name>A0A3B3D8D1_ORYME</name>
<feature type="compositionally biased region" description="Low complexity" evidence="7">
    <location>
        <begin position="393"/>
        <end position="407"/>
    </location>
</feature>
<dbReference type="InterPro" id="IPR045124">
    <property type="entry name" value="Su(sable)-like"/>
</dbReference>
<dbReference type="PANTHER" id="PTHR13119">
    <property type="entry name" value="ZINC FINGER CCCH DOMAIN-CONTAINING PROTEI"/>
    <property type="match status" value="1"/>
</dbReference>
<reference evidence="9" key="1">
    <citation type="submission" date="2025-08" db="UniProtKB">
        <authorList>
            <consortium name="Ensembl"/>
        </authorList>
    </citation>
    <scope>IDENTIFICATION</scope>
</reference>
<keyword evidence="2 6" id="KW-0479">Metal-binding</keyword>
<feature type="domain" description="C3H1-type" evidence="8">
    <location>
        <begin position="188"/>
        <end position="210"/>
    </location>
</feature>
<feature type="compositionally biased region" description="Low complexity" evidence="7">
    <location>
        <begin position="119"/>
        <end position="134"/>
    </location>
</feature>
<proteinExistence type="predicted"/>
<dbReference type="Proteomes" id="UP000261560">
    <property type="component" value="Unplaced"/>
</dbReference>
<sequence>MERPSRSRTGARRAQRLILWIRQRSNMAFANLFSSLPCLNEAAKAPRQVDSTNRCGAEGGGRKRKTQSNNTGSHVKKRRFQTNASGDAFKESHVHKRERGHDQHGKPQNRGGRHHKGQQYRNNSNSSKNKQQRQTRSMGRGRNDYRDGRKPMPRKWERGVNNIAQEETRYMSQEFKEQNALEVDGRLLCRHFIMGRCIKADTCQLEHVQAYNDLIKAGCKYYFIGVCMKGDSCPYMHKSFPCKFFHRRGKCSQQENCRFSHEPLTDVTEKLLDEAIKRDIEFYEQKKKSEQESLGEPVNESEAPPAIENPDIPVELLRPSFYNSADVEEQTSVHQNEDVGSDADPPQGPTLSSPDQKEPVCYSVEAVLGPQLSRPLFSFFTKPESQEPPSVPPSSSETSSSSVNPNEAPYSVDAFLRSFKSVESSEFADNTKTVPTYSNKITDQNQHLKENSKIEMKRSENMLSSLPRGDGNNHLPKVSSRSESSPKHPSMFKPHVSVLTPDFPSLTKPSVGVKGFKSSVQNSQSDLKLDPSSEGFSQQSSFSGVSLSLADGAMPKPACGLLGFNKPRQSSETKGNRTSNTSFLSLFASPLGGTTAPPSQSAAARSSPPPCRLQPAGGAPSIRREKASDVAAPLPHWVTTDERPTLRRMVSPRGSSSSETESACRTQQGVPHASPPRVKSEGSVLKTLFVSLGPYQEDTKRQNRALNTNPEGVNTEKSSAECSSTAQKRKRKNRQWKNNKTPASYNQTSDKPAEQQTDTTGPSNPYSPGTTAVQVGESGILTVPSEPAAPLMQRHTQRSSEEGDGISGSAALGLFKELFRTLNSSAFD</sequence>
<keyword evidence="10" id="KW-1185">Reference proteome</keyword>
<evidence type="ECO:0000256" key="7">
    <source>
        <dbReference type="SAM" id="MobiDB-lite"/>
    </source>
</evidence>
<dbReference type="Ensembl" id="ENSOMET00000006618.1">
    <property type="protein sequence ID" value="ENSOMEP00000025640.1"/>
    <property type="gene ID" value="ENSOMEG00000007052.1"/>
</dbReference>
<evidence type="ECO:0000256" key="4">
    <source>
        <dbReference type="ARBA" id="ARBA00022771"/>
    </source>
</evidence>
<feature type="compositionally biased region" description="Polar residues" evidence="7">
    <location>
        <begin position="426"/>
        <end position="445"/>
    </location>
</feature>
<dbReference type="STRING" id="30732.ENSOMEP00000025640"/>
<organism evidence="9 10">
    <name type="scientific">Oryzias melastigma</name>
    <name type="common">Marine medaka</name>
    <dbReference type="NCBI Taxonomy" id="30732"/>
    <lineage>
        <taxon>Eukaryota</taxon>
        <taxon>Metazoa</taxon>
        <taxon>Chordata</taxon>
        <taxon>Craniata</taxon>
        <taxon>Vertebrata</taxon>
        <taxon>Euteleostomi</taxon>
        <taxon>Actinopterygii</taxon>
        <taxon>Neopterygii</taxon>
        <taxon>Teleostei</taxon>
        <taxon>Neoteleostei</taxon>
        <taxon>Acanthomorphata</taxon>
        <taxon>Ovalentaria</taxon>
        <taxon>Atherinomorphae</taxon>
        <taxon>Beloniformes</taxon>
        <taxon>Adrianichthyidae</taxon>
        <taxon>Oryziinae</taxon>
        <taxon>Oryzias</taxon>
    </lineage>
</organism>
<dbReference type="Pfam" id="PF22623">
    <property type="entry name" value="zf-CCCH_9"/>
    <property type="match status" value="1"/>
</dbReference>
<dbReference type="GO" id="GO:0008270">
    <property type="term" value="F:zinc ion binding"/>
    <property type="evidence" value="ECO:0007669"/>
    <property type="project" value="UniProtKB-KW"/>
</dbReference>
<dbReference type="PaxDb" id="30732-ENSOMEP00000025640"/>
<dbReference type="GO" id="GO:0045892">
    <property type="term" value="P:negative regulation of DNA-templated transcription"/>
    <property type="evidence" value="ECO:0007669"/>
    <property type="project" value="InterPro"/>
</dbReference>
<feature type="compositionally biased region" description="Low complexity" evidence="7">
    <location>
        <begin position="596"/>
        <end position="606"/>
    </location>
</feature>
<keyword evidence="5 6" id="KW-0862">Zinc</keyword>
<dbReference type="Gene3D" id="4.10.1000.10">
    <property type="entry name" value="Zinc finger, CCCH-type"/>
    <property type="match status" value="1"/>
</dbReference>
<dbReference type="InterPro" id="IPR036855">
    <property type="entry name" value="Znf_CCCH_sf"/>
</dbReference>
<keyword evidence="1" id="KW-0597">Phosphoprotein</keyword>
<protein>
    <submittedName>
        <fullName evidence="9">Uncharacterized LOC112157040</fullName>
    </submittedName>
</protein>
<feature type="region of interest" description="Disordered" evidence="7">
    <location>
        <begin position="380"/>
        <end position="408"/>
    </location>
</feature>
<evidence type="ECO:0000256" key="1">
    <source>
        <dbReference type="ARBA" id="ARBA00022553"/>
    </source>
</evidence>
<feature type="domain" description="C3H1-type" evidence="8">
    <location>
        <begin position="236"/>
        <end position="264"/>
    </location>
</feature>
<dbReference type="SMART" id="SM00356">
    <property type="entry name" value="ZnF_C3H1"/>
    <property type="match status" value="3"/>
</dbReference>
<feature type="region of interest" description="Disordered" evidence="7">
    <location>
        <begin position="327"/>
        <end position="357"/>
    </location>
</feature>
<dbReference type="InterPro" id="IPR054361">
    <property type="entry name" value="Znf-CCCH_ZC3H4/6/8"/>
</dbReference>
<dbReference type="PANTHER" id="PTHR13119:SF23">
    <property type="entry name" value="ZINC FINGER CCCH DOMAIN-CONTAINING PROTEIN 4"/>
    <property type="match status" value="1"/>
</dbReference>
<dbReference type="GeneTree" id="ENSGT00940000157396"/>
<evidence type="ECO:0000313" key="9">
    <source>
        <dbReference type="Ensembl" id="ENSOMEP00000025640.1"/>
    </source>
</evidence>
<keyword evidence="4 6" id="KW-0863">Zinc-finger</keyword>
<evidence type="ECO:0000259" key="8">
    <source>
        <dbReference type="PROSITE" id="PS50103"/>
    </source>
</evidence>
<evidence type="ECO:0000256" key="3">
    <source>
        <dbReference type="ARBA" id="ARBA00022737"/>
    </source>
</evidence>
<evidence type="ECO:0000256" key="6">
    <source>
        <dbReference type="PROSITE-ProRule" id="PRU00723"/>
    </source>
</evidence>
<evidence type="ECO:0000256" key="5">
    <source>
        <dbReference type="ARBA" id="ARBA00022833"/>
    </source>
</evidence>
<dbReference type="PROSITE" id="PS50103">
    <property type="entry name" value="ZF_C3H1"/>
    <property type="match status" value="2"/>
</dbReference>
<dbReference type="SUPFAM" id="SSF90229">
    <property type="entry name" value="CCCH zinc finger"/>
    <property type="match status" value="2"/>
</dbReference>
<reference evidence="9" key="2">
    <citation type="submission" date="2025-09" db="UniProtKB">
        <authorList>
            <consortium name="Ensembl"/>
        </authorList>
    </citation>
    <scope>IDENTIFICATION</scope>
</reference>
<dbReference type="GO" id="GO:0003723">
    <property type="term" value="F:RNA binding"/>
    <property type="evidence" value="ECO:0007669"/>
    <property type="project" value="InterPro"/>
</dbReference>
<feature type="compositionally biased region" description="Low complexity" evidence="7">
    <location>
        <begin position="532"/>
        <end position="549"/>
    </location>
</feature>
<dbReference type="Pfam" id="PF14608">
    <property type="entry name" value="zf-CCCH_2"/>
    <property type="match status" value="1"/>
</dbReference>
<feature type="zinc finger region" description="C3H1-type" evidence="6">
    <location>
        <begin position="188"/>
        <end position="210"/>
    </location>
</feature>
<feature type="zinc finger region" description="C3H1-type" evidence="6">
    <location>
        <begin position="236"/>
        <end position="264"/>
    </location>
</feature>
<keyword evidence="3" id="KW-0677">Repeat</keyword>
<feature type="compositionally biased region" description="Polar residues" evidence="7">
    <location>
        <begin position="741"/>
        <end position="773"/>
    </location>
</feature>
<dbReference type="InterPro" id="IPR000571">
    <property type="entry name" value="Znf_CCCH"/>
</dbReference>